<gene>
    <name evidence="1" type="ORF">HG543_45330</name>
</gene>
<name>A0A848LWV4_9BACT</name>
<evidence type="ECO:0000313" key="2">
    <source>
        <dbReference type="Proteomes" id="UP000518300"/>
    </source>
</evidence>
<reference evidence="1 2" key="1">
    <citation type="submission" date="2020-04" db="EMBL/GenBank/DDBJ databases">
        <title>Draft genome of Pyxidicoccus fallax type strain.</title>
        <authorList>
            <person name="Whitworth D.E."/>
        </authorList>
    </citation>
    <scope>NUCLEOTIDE SEQUENCE [LARGE SCALE GENOMIC DNA]</scope>
    <source>
        <strain evidence="1 2">DSM 14698</strain>
    </source>
</reference>
<keyword evidence="2" id="KW-1185">Reference proteome</keyword>
<dbReference type="EMBL" id="JABBJJ010000377">
    <property type="protein sequence ID" value="NMO22032.1"/>
    <property type="molecule type" value="Genomic_DNA"/>
</dbReference>
<protein>
    <submittedName>
        <fullName evidence="1">Uncharacterized protein</fullName>
    </submittedName>
</protein>
<sequence>MLPWLARAASVARTASAALRLLSAAELHRVESILVDCVKAAHFQVNERMFGQGKRPTLEQCEEKVKNPWNQEVKLSVELGRLKHEDAFECVRRELDAFMQGGYSIEPRYAYNVKTKQTRLISREQVEEWLQAGWQHLLLGTLVPDFVIHETGNPLKVQAVYDFKFPCANDLDVQWRLYPPRHPYQFKDQGRMYKEALGGDETPALVSPILGINR</sequence>
<dbReference type="AlphaFoldDB" id="A0A848LWV4"/>
<proteinExistence type="predicted"/>
<comment type="caution">
    <text evidence="1">The sequence shown here is derived from an EMBL/GenBank/DDBJ whole genome shotgun (WGS) entry which is preliminary data.</text>
</comment>
<accession>A0A848LWV4</accession>
<dbReference type="Proteomes" id="UP000518300">
    <property type="component" value="Unassembled WGS sequence"/>
</dbReference>
<organism evidence="1 2">
    <name type="scientific">Pyxidicoccus fallax</name>
    <dbReference type="NCBI Taxonomy" id="394095"/>
    <lineage>
        <taxon>Bacteria</taxon>
        <taxon>Pseudomonadati</taxon>
        <taxon>Myxococcota</taxon>
        <taxon>Myxococcia</taxon>
        <taxon>Myxococcales</taxon>
        <taxon>Cystobacterineae</taxon>
        <taxon>Myxococcaceae</taxon>
        <taxon>Pyxidicoccus</taxon>
    </lineage>
</organism>
<evidence type="ECO:0000313" key="1">
    <source>
        <dbReference type="EMBL" id="NMO22032.1"/>
    </source>
</evidence>
<dbReference type="RefSeq" id="WP_169351196.1">
    <property type="nucleotide sequence ID" value="NZ_JABBJJ010000377.1"/>
</dbReference>